<name>A0A4D6MS59_VIGUN</name>
<proteinExistence type="predicted"/>
<organism evidence="1 2">
    <name type="scientific">Vigna unguiculata</name>
    <name type="common">Cowpea</name>
    <dbReference type="NCBI Taxonomy" id="3917"/>
    <lineage>
        <taxon>Eukaryota</taxon>
        <taxon>Viridiplantae</taxon>
        <taxon>Streptophyta</taxon>
        <taxon>Embryophyta</taxon>
        <taxon>Tracheophyta</taxon>
        <taxon>Spermatophyta</taxon>
        <taxon>Magnoliopsida</taxon>
        <taxon>eudicotyledons</taxon>
        <taxon>Gunneridae</taxon>
        <taxon>Pentapetalae</taxon>
        <taxon>rosids</taxon>
        <taxon>fabids</taxon>
        <taxon>Fabales</taxon>
        <taxon>Fabaceae</taxon>
        <taxon>Papilionoideae</taxon>
        <taxon>50 kb inversion clade</taxon>
        <taxon>NPAAA clade</taxon>
        <taxon>indigoferoid/millettioid clade</taxon>
        <taxon>Phaseoleae</taxon>
        <taxon>Vigna</taxon>
    </lineage>
</organism>
<evidence type="ECO:0000313" key="2">
    <source>
        <dbReference type="Proteomes" id="UP000501690"/>
    </source>
</evidence>
<protein>
    <submittedName>
        <fullName evidence="1">Uncharacterized protein</fullName>
    </submittedName>
</protein>
<evidence type="ECO:0000313" key="1">
    <source>
        <dbReference type="EMBL" id="QCE04213.1"/>
    </source>
</evidence>
<reference evidence="1 2" key="1">
    <citation type="submission" date="2019-04" db="EMBL/GenBank/DDBJ databases">
        <title>An improved genome assembly and genetic linkage map for asparagus bean, Vigna unguiculata ssp. sesquipedialis.</title>
        <authorList>
            <person name="Xia Q."/>
            <person name="Zhang R."/>
            <person name="Dong Y."/>
        </authorList>
    </citation>
    <scope>NUCLEOTIDE SEQUENCE [LARGE SCALE GENOMIC DNA]</scope>
    <source>
        <tissue evidence="1">Leaf</tissue>
    </source>
</reference>
<accession>A0A4D6MS59</accession>
<gene>
    <name evidence="1" type="ORF">DEO72_LG8g2246</name>
</gene>
<dbReference type="AlphaFoldDB" id="A0A4D6MS59"/>
<dbReference type="Proteomes" id="UP000501690">
    <property type="component" value="Linkage Group LG8"/>
</dbReference>
<sequence>MARKMVVRGCFAFPAGAVSSAMEMPWLERTHGGAEEWTRMRVARGGGVRCWCSLLQR</sequence>
<keyword evidence="2" id="KW-1185">Reference proteome</keyword>
<dbReference type="EMBL" id="CP039352">
    <property type="protein sequence ID" value="QCE04213.1"/>
    <property type="molecule type" value="Genomic_DNA"/>
</dbReference>